<dbReference type="InterPro" id="IPR011029">
    <property type="entry name" value="DEATH-like_dom_sf"/>
</dbReference>
<feature type="non-terminal residue" evidence="9">
    <location>
        <position position="837"/>
    </location>
</feature>
<dbReference type="AlphaFoldDB" id="A0AAE0T6P6"/>
<reference evidence="9" key="1">
    <citation type="journal article" date="2021" name="Genome Biol. Evol.">
        <title>A High-Quality Reference Genome for a Parasitic Bivalve with Doubly Uniparental Inheritance (Bivalvia: Unionida).</title>
        <authorList>
            <person name="Smith C.H."/>
        </authorList>
    </citation>
    <scope>NUCLEOTIDE SEQUENCE</scope>
    <source>
        <strain evidence="9">CHS0354</strain>
    </source>
</reference>
<keyword evidence="5" id="KW-0832">Ubl conjugation</keyword>
<evidence type="ECO:0000256" key="1">
    <source>
        <dbReference type="ARBA" id="ARBA00022499"/>
    </source>
</evidence>
<dbReference type="InterPro" id="IPR027417">
    <property type="entry name" value="P-loop_NTPase"/>
</dbReference>
<sequence length="837" mass="96806">MILRQVWCGTLPIISFTMDENLLKMGLRKHLPRFVNQVDPVQLLPYLPCLSQATMEEIKCRQCNKGKIAAAQELYSHIIRYSERGVRQLVEALRNSDIGLMELADLIDPCSSRETKVTTAELNKSPDVSILKSEASGDIVSVLPPEILCMDEKSQQLYREALASGKERVYNIRLMVIGHQGVGKTSLVKRLLGEEVRENETESTEGIEVHTACCQIDHETKEWNKIETDPDVLVTQRMVHIIHEHVEKERSQHTADRPCESEISQMMETDGLQSAEDKFKRGESSTLKKICSDESNKEIIEFVQSAQSLTLSSNLLSCLTILDFAGQFQYYTTHQTFMSWRTMYLLVTDMSLDLTDSVKDDSCCIDLSGKKLCSVQDYVIYWFNSVHSHAFLPAELHLNKDKMDKNLSIMQRRIPSVILVGTHCDKIPNEDVEKKTKEYFEKIRRLLQERPLRDYLVEEFAVSNVKQDSKIDALKKRIFELAETQGYWGQEIPARWLALRKVLIQIREKKVVDYAEVETLNQSLMVKIESSEELDLFLEFEHELGNVIFFRRIKELRNEVVLDPQWLIEGLKIWITSDEIVKKYPAMEIAWYRFKDTGQLTEKLIDCLWAVHPEFHQHKEHLLGVMEKLNIIAKPLRKDSESKEGNYYWVPCMVQKSTDDYLEMHEKREGVTKTRTLCFVSQTKFIHVGVFHRLLASCLSKWQPAKIRNKYLLFNGICEFELDECHNLVLSINDYIIQAAVNRYSAKQEDPDHAHCIIVSEYVYSALKWIAECLCPSCGFEMCIQCDKSPPQSNEGLHKITDLRKVKDTRCSSHKDGTDHCVTSHELLRFWEIGDLS</sequence>
<dbReference type="Proteomes" id="UP001195483">
    <property type="component" value="Unassembled WGS sequence"/>
</dbReference>
<evidence type="ECO:0000256" key="5">
    <source>
        <dbReference type="ARBA" id="ARBA00022843"/>
    </source>
</evidence>
<dbReference type="InterPro" id="IPR036388">
    <property type="entry name" value="WH-like_DNA-bd_sf"/>
</dbReference>
<proteinExistence type="predicted"/>
<dbReference type="InterPro" id="IPR039788">
    <property type="entry name" value="NOL4/NOL4L"/>
</dbReference>
<dbReference type="Gene3D" id="3.40.50.300">
    <property type="entry name" value="P-loop containing nucleotide triphosphate hydrolases"/>
    <property type="match status" value="2"/>
</dbReference>
<evidence type="ECO:0008006" key="11">
    <source>
        <dbReference type="Google" id="ProtNLM"/>
    </source>
</evidence>
<dbReference type="Gene3D" id="1.10.10.10">
    <property type="entry name" value="Winged helix-like DNA-binding domain superfamily/Winged helix DNA-binding domain"/>
    <property type="match status" value="1"/>
</dbReference>
<dbReference type="Pfam" id="PF08477">
    <property type="entry name" value="Roc"/>
    <property type="match status" value="1"/>
</dbReference>
<dbReference type="InterPro" id="IPR032171">
    <property type="entry name" value="COR-A"/>
</dbReference>
<dbReference type="PANTHER" id="PTHR12449">
    <property type="entry name" value="DEATH DOMAIN-CONTAINING PROTEIN"/>
    <property type="match status" value="1"/>
</dbReference>
<evidence type="ECO:0000256" key="3">
    <source>
        <dbReference type="ARBA" id="ARBA00022588"/>
    </source>
</evidence>
<keyword evidence="6" id="KW-0391">Immunity</keyword>
<keyword evidence="1" id="KW-1017">Isopeptide bond</keyword>
<keyword evidence="4" id="KW-0677">Repeat</keyword>
<evidence type="ECO:0000256" key="6">
    <source>
        <dbReference type="ARBA" id="ARBA00022859"/>
    </source>
</evidence>
<reference evidence="9" key="3">
    <citation type="submission" date="2023-05" db="EMBL/GenBank/DDBJ databases">
        <authorList>
            <person name="Smith C.H."/>
        </authorList>
    </citation>
    <scope>NUCLEOTIDE SEQUENCE</scope>
    <source>
        <strain evidence="9">CHS0354</strain>
        <tissue evidence="9">Mantle</tissue>
    </source>
</reference>
<dbReference type="SUPFAM" id="SSF52540">
    <property type="entry name" value="P-loop containing nucleoside triphosphate hydrolases"/>
    <property type="match status" value="1"/>
</dbReference>
<keyword evidence="3" id="KW-0399">Innate immunity</keyword>
<evidence type="ECO:0000313" key="9">
    <source>
        <dbReference type="EMBL" id="KAK3604488.1"/>
    </source>
</evidence>
<evidence type="ECO:0000256" key="2">
    <source>
        <dbReference type="ARBA" id="ARBA00022553"/>
    </source>
</evidence>
<gene>
    <name evidence="9" type="ORF">CHS0354_019082</name>
</gene>
<dbReference type="InterPro" id="IPR031964">
    <property type="entry name" value="CARD_dom"/>
</dbReference>
<feature type="domain" description="Caspase recruitment" evidence="8">
    <location>
        <begin position="26"/>
        <end position="97"/>
    </location>
</feature>
<keyword evidence="10" id="KW-1185">Reference proteome</keyword>
<dbReference type="Pfam" id="PF16739">
    <property type="entry name" value="CARD_2"/>
    <property type="match status" value="1"/>
</dbReference>
<evidence type="ECO:0000259" key="8">
    <source>
        <dbReference type="Pfam" id="PF16739"/>
    </source>
</evidence>
<keyword evidence="2" id="KW-0597">Phosphoprotein</keyword>
<accession>A0AAE0T6P6</accession>
<dbReference type="PANTHER" id="PTHR12449:SF18">
    <property type="entry name" value="DEATH DOMAIN-CONTAINING PROTEIN"/>
    <property type="match status" value="1"/>
</dbReference>
<dbReference type="GO" id="GO:0045087">
    <property type="term" value="P:innate immune response"/>
    <property type="evidence" value="ECO:0007669"/>
    <property type="project" value="UniProtKB-KW"/>
</dbReference>
<evidence type="ECO:0000259" key="7">
    <source>
        <dbReference type="Pfam" id="PF16095"/>
    </source>
</evidence>
<dbReference type="GO" id="GO:0005737">
    <property type="term" value="C:cytoplasm"/>
    <property type="evidence" value="ECO:0007669"/>
    <property type="project" value="UniProtKB-ARBA"/>
</dbReference>
<name>A0AAE0T6P6_9BIVA</name>
<dbReference type="EMBL" id="JAEAOA010001177">
    <property type="protein sequence ID" value="KAK3604488.1"/>
    <property type="molecule type" value="Genomic_DNA"/>
</dbReference>
<reference evidence="9" key="2">
    <citation type="journal article" date="2021" name="Genome Biol. Evol.">
        <title>Developing a high-quality reference genome for a parasitic bivalve with doubly uniparental inheritance (Bivalvia: Unionida).</title>
        <authorList>
            <person name="Smith C.H."/>
        </authorList>
    </citation>
    <scope>NUCLEOTIDE SEQUENCE</scope>
    <source>
        <strain evidence="9">CHS0354</strain>
        <tissue evidence="9">Mantle</tissue>
    </source>
</reference>
<evidence type="ECO:0000256" key="4">
    <source>
        <dbReference type="ARBA" id="ARBA00022737"/>
    </source>
</evidence>
<organism evidence="9 10">
    <name type="scientific">Potamilus streckersoni</name>
    <dbReference type="NCBI Taxonomy" id="2493646"/>
    <lineage>
        <taxon>Eukaryota</taxon>
        <taxon>Metazoa</taxon>
        <taxon>Spiralia</taxon>
        <taxon>Lophotrochozoa</taxon>
        <taxon>Mollusca</taxon>
        <taxon>Bivalvia</taxon>
        <taxon>Autobranchia</taxon>
        <taxon>Heteroconchia</taxon>
        <taxon>Palaeoheterodonta</taxon>
        <taxon>Unionida</taxon>
        <taxon>Unionoidea</taxon>
        <taxon>Unionidae</taxon>
        <taxon>Ambleminae</taxon>
        <taxon>Lampsilini</taxon>
        <taxon>Potamilus</taxon>
    </lineage>
</organism>
<comment type="caution">
    <text evidence="9">The sequence shown here is derived from an EMBL/GenBank/DDBJ whole genome shotgun (WGS) entry which is preliminary data.</text>
</comment>
<evidence type="ECO:0000313" key="10">
    <source>
        <dbReference type="Proteomes" id="UP001195483"/>
    </source>
</evidence>
<feature type="domain" description="COR" evidence="7">
    <location>
        <begin position="493"/>
        <end position="634"/>
    </location>
</feature>
<dbReference type="Gene3D" id="1.10.533.10">
    <property type="entry name" value="Death Domain, Fas"/>
    <property type="match status" value="1"/>
</dbReference>
<dbReference type="Pfam" id="PF16095">
    <property type="entry name" value="COR-A"/>
    <property type="match status" value="1"/>
</dbReference>
<protein>
    <recommendedName>
        <fullName evidence="11">Roc domain-containing protein</fullName>
    </recommendedName>
</protein>